<dbReference type="CDD" id="cd00315">
    <property type="entry name" value="Cyt_C5_DNA_methylase"/>
    <property type="match status" value="1"/>
</dbReference>
<proteinExistence type="inferred from homology"/>
<dbReference type="AlphaFoldDB" id="A0AAC9D0E7"/>
<protein>
    <recommendedName>
        <fullName evidence="8">Cytosine-specific methyltransferase</fullName>
        <ecNumber evidence="8">2.1.1.37</ecNumber>
    </recommendedName>
</protein>
<dbReference type="EC" id="2.1.1.37" evidence="8"/>
<dbReference type="NCBIfam" id="TIGR00675">
    <property type="entry name" value="dcm"/>
    <property type="match status" value="1"/>
</dbReference>
<dbReference type="GO" id="GO:0003886">
    <property type="term" value="F:DNA (cytosine-5-)-methyltransferase activity"/>
    <property type="evidence" value="ECO:0007669"/>
    <property type="project" value="UniProtKB-EC"/>
</dbReference>
<dbReference type="GeneID" id="32307149"/>
<dbReference type="REBASE" id="157614">
    <property type="entry name" value="M.Fjo09ORF1258P"/>
</dbReference>
<evidence type="ECO:0000256" key="8">
    <source>
        <dbReference type="RuleBase" id="RU000417"/>
    </source>
</evidence>
<dbReference type="RefSeq" id="WP_066032978.1">
    <property type="nucleotide sequence ID" value="NZ_CP016907.1"/>
</dbReference>
<keyword evidence="1 6" id="KW-0489">Methyltransferase</keyword>
<dbReference type="PROSITE" id="PS00094">
    <property type="entry name" value="C5_MTASE_1"/>
    <property type="match status" value="1"/>
</dbReference>
<evidence type="ECO:0000256" key="4">
    <source>
        <dbReference type="ARBA" id="ARBA00022747"/>
    </source>
</evidence>
<organism evidence="9 10">
    <name type="scientific">Flavobacterium anhuiense</name>
    <dbReference type="NCBI Taxonomy" id="459526"/>
    <lineage>
        <taxon>Bacteria</taxon>
        <taxon>Pseudomonadati</taxon>
        <taxon>Bacteroidota</taxon>
        <taxon>Flavobacteriia</taxon>
        <taxon>Flavobacteriales</taxon>
        <taxon>Flavobacteriaceae</taxon>
        <taxon>Flavobacterium</taxon>
    </lineage>
</organism>
<reference evidence="9 10" key="1">
    <citation type="submission" date="2016-08" db="EMBL/GenBank/DDBJ databases">
        <title>Complete genome sequence of Flavobacterium johnsoniae strain GSE09, a volatile-producing biocontrol agent isolated from cucumber (Cucumis sativus).</title>
        <authorList>
            <person name="Jeong J.-J."/>
            <person name="Oh J.Y."/>
            <person name="Jim Y.J."/>
            <person name="Sang M.K."/>
            <person name="Kim K.D."/>
        </authorList>
    </citation>
    <scope>NUCLEOTIDE SEQUENCE [LARGE SCALE GENOMIC DNA]</scope>
    <source>
        <strain evidence="9 10">GSE09</strain>
    </source>
</reference>
<sequence length="324" mass="36589">MQYIKSINKLLIPKITEKAVVLDLFAGCGGLSLGFEAAGFSTIGYEMNLDAATTYNNNLKGTCKVEKLNLDFEYPKADIIIGGPPCQPFSVGGNQNGVNDSRNGFPFFIDAIRKVKPKVFLFENVRGLLYANKWYLEIIIEELKSLGYTVDFKLLNAVNFGVPQNRERFFLIGHNSEFNFPKEENTKATVWDAIHDIMKTTPPESKFLNEAQDAYIAKYEKASKCVNPRDLYSDRPARTLTCRNLSSATGDMHRIKLEDGRRRRILIREAARLQSFPDSFEFSGKETSIFNQIGNAVPPLLAYKMALAIKECYYKTVNLELSTI</sequence>
<comment type="similarity">
    <text evidence="6 7">Belongs to the class I-like SAM-binding methyltransferase superfamily. C5-methyltransferase family.</text>
</comment>
<evidence type="ECO:0000256" key="7">
    <source>
        <dbReference type="RuleBase" id="RU000416"/>
    </source>
</evidence>
<dbReference type="EMBL" id="CP016907">
    <property type="protein sequence ID" value="AOC94391.1"/>
    <property type="molecule type" value="Genomic_DNA"/>
</dbReference>
<dbReference type="InterPro" id="IPR050390">
    <property type="entry name" value="C5-Methyltransferase"/>
</dbReference>
<dbReference type="GO" id="GO:0009307">
    <property type="term" value="P:DNA restriction-modification system"/>
    <property type="evidence" value="ECO:0007669"/>
    <property type="project" value="UniProtKB-KW"/>
</dbReference>
<dbReference type="PRINTS" id="PR00105">
    <property type="entry name" value="C5METTRFRASE"/>
</dbReference>
<dbReference type="InterPro" id="IPR001525">
    <property type="entry name" value="C5_MeTfrase"/>
</dbReference>
<dbReference type="SUPFAM" id="SSF53335">
    <property type="entry name" value="S-adenosyl-L-methionine-dependent methyltransferases"/>
    <property type="match status" value="1"/>
</dbReference>
<dbReference type="Pfam" id="PF00145">
    <property type="entry name" value="DNA_methylase"/>
    <property type="match status" value="1"/>
</dbReference>
<dbReference type="Proteomes" id="UP000093276">
    <property type="component" value="Chromosome"/>
</dbReference>
<dbReference type="Gene3D" id="3.40.50.150">
    <property type="entry name" value="Vaccinia Virus protein VP39"/>
    <property type="match status" value="1"/>
</dbReference>
<evidence type="ECO:0000313" key="9">
    <source>
        <dbReference type="EMBL" id="AOC94391.1"/>
    </source>
</evidence>
<dbReference type="GO" id="GO:0003677">
    <property type="term" value="F:DNA binding"/>
    <property type="evidence" value="ECO:0007669"/>
    <property type="project" value="TreeGrafter"/>
</dbReference>
<name>A0AAC9D0E7_9FLAO</name>
<keyword evidence="4" id="KW-0680">Restriction system</keyword>
<comment type="catalytic activity">
    <reaction evidence="5 8">
        <text>a 2'-deoxycytidine in DNA + S-adenosyl-L-methionine = a 5-methyl-2'-deoxycytidine in DNA + S-adenosyl-L-homocysteine + H(+)</text>
        <dbReference type="Rhea" id="RHEA:13681"/>
        <dbReference type="Rhea" id="RHEA-COMP:11369"/>
        <dbReference type="Rhea" id="RHEA-COMP:11370"/>
        <dbReference type="ChEBI" id="CHEBI:15378"/>
        <dbReference type="ChEBI" id="CHEBI:57856"/>
        <dbReference type="ChEBI" id="CHEBI:59789"/>
        <dbReference type="ChEBI" id="CHEBI:85452"/>
        <dbReference type="ChEBI" id="CHEBI:85454"/>
        <dbReference type="EC" id="2.1.1.37"/>
    </reaction>
</comment>
<feature type="active site" evidence="6">
    <location>
        <position position="86"/>
    </location>
</feature>
<keyword evidence="3 6" id="KW-0949">S-adenosyl-L-methionine</keyword>
<accession>A0AAC9D0E7</accession>
<dbReference type="InterPro" id="IPR029063">
    <property type="entry name" value="SAM-dependent_MTases_sf"/>
</dbReference>
<gene>
    <name evidence="9" type="primary">aplIM</name>
    <name evidence="9" type="ORF">BB050_01258</name>
</gene>
<evidence type="ECO:0000256" key="5">
    <source>
        <dbReference type="ARBA" id="ARBA00047422"/>
    </source>
</evidence>
<evidence type="ECO:0000256" key="1">
    <source>
        <dbReference type="ARBA" id="ARBA00022603"/>
    </source>
</evidence>
<dbReference type="PANTHER" id="PTHR10629:SF52">
    <property type="entry name" value="DNA (CYTOSINE-5)-METHYLTRANSFERASE 1"/>
    <property type="match status" value="1"/>
</dbReference>
<dbReference type="PANTHER" id="PTHR10629">
    <property type="entry name" value="CYTOSINE-SPECIFIC METHYLTRANSFERASE"/>
    <property type="match status" value="1"/>
</dbReference>
<keyword evidence="2 6" id="KW-0808">Transferase</keyword>
<dbReference type="GO" id="GO:0032259">
    <property type="term" value="P:methylation"/>
    <property type="evidence" value="ECO:0007669"/>
    <property type="project" value="UniProtKB-KW"/>
</dbReference>
<evidence type="ECO:0000256" key="6">
    <source>
        <dbReference type="PROSITE-ProRule" id="PRU01016"/>
    </source>
</evidence>
<dbReference type="GO" id="GO:0044027">
    <property type="term" value="P:negative regulation of gene expression via chromosomal CpG island methylation"/>
    <property type="evidence" value="ECO:0007669"/>
    <property type="project" value="TreeGrafter"/>
</dbReference>
<dbReference type="KEGG" id="fjg:BB050_01258"/>
<evidence type="ECO:0000313" key="10">
    <source>
        <dbReference type="Proteomes" id="UP000093276"/>
    </source>
</evidence>
<dbReference type="PROSITE" id="PS51679">
    <property type="entry name" value="SAM_MT_C5"/>
    <property type="match status" value="1"/>
</dbReference>
<dbReference type="Gene3D" id="3.90.120.10">
    <property type="entry name" value="DNA Methylase, subunit A, domain 2"/>
    <property type="match status" value="1"/>
</dbReference>
<dbReference type="InterPro" id="IPR018117">
    <property type="entry name" value="C5_DNA_meth_AS"/>
</dbReference>
<evidence type="ECO:0000256" key="3">
    <source>
        <dbReference type="ARBA" id="ARBA00022691"/>
    </source>
</evidence>
<evidence type="ECO:0000256" key="2">
    <source>
        <dbReference type="ARBA" id="ARBA00022679"/>
    </source>
</evidence>